<feature type="compositionally biased region" description="Polar residues" evidence="8">
    <location>
        <begin position="694"/>
        <end position="715"/>
    </location>
</feature>
<feature type="compositionally biased region" description="Low complexity" evidence="8">
    <location>
        <begin position="623"/>
        <end position="632"/>
    </location>
</feature>
<dbReference type="SUPFAM" id="SSF53474">
    <property type="entry name" value="alpha/beta-Hydrolases"/>
    <property type="match status" value="1"/>
</dbReference>
<sequence length="1270" mass="140519">MPTVPFIGRLHIHEYLALGGSFVLLFLEVVIRTITLLLPTPIIRLGYRVSRNAFNRLSSPYSRRARNKKKAVSSPIAQADDFVELCELYGYYAEEHVVQTEDGYLLGVHRLGWRKGEEGQKVNSGPGSIQKKVVYLHHGLMMNSEVWVCITEQERCLPFLLVDQGYDVWLGNNRGNKYSKKSLNHGPTEIPFWNFSMDQFAFHDIPDSINYILSTTEQPSLSYIGFSQGTAQAFATLSIHPTLNHKVDLFVALAPAMAPPGLASGIVSSMVKSNPEVLFLAFGRRAILGSTTMWQALLYPGIFSWVIDLALGFLFGWKMKNISPHQKLAAYPHLYSFTSTKSVVHWFQIIRNGKFQMYDDEVTSPTSFSTGSKYYKVAKFPTRNIKTPIVLVYGGSDSLVDINLMLKELPKHTIAKCVPKYEHLDLLWASDVDTLVFPHVLEALDSYAQPSATKRDALEWHKSLALPQRNIFDPALSNGSLPTGYSEDEHSYRMPQTPAIEYDVPVEEQMDESDEDDYMDNGQGGLMLAPSSFAHSSSNPPPPKNALGLMPSPSTQSNAGQQQGLPPLHQPLHHRSASLIQHQQHQQQHRPNSPHQSQQSGQPAQPGPYISPHSSTHSLPGAQQHHQQPQHQSPYIGSVPGIPSHSNEQQFFPGAHPGAHPSPYSVNSAAGSYASSEPNEAMATQAAIGRQSYPPISSYQTPQSNSPASIHSPQTDAHGRPLYGMSSMPQQMYYPQYQLPQSSPYGQHPSAGSHHSSMTSAPGMLMSHQQPQLPPSQGMLDSKPSQGSLQRQPSIVAPPQGSPQTPSGPAPGPIPATTPLVVRQDGNGVQWIAFEYSRDRVKMEYTIRCDVESVNVDELSPEFKNANCVYPRACCGKDSYKGNRLHYESECNAVGWALAQLNPNLREKRGLIQRAVDSWRNSNQDVRLRSRRVRRMAKINNRNAAKSTSGQFPGPHGPGSAGLPTHGLPPGSGRPSMGAGGPHMHHHHTDGSEPGGGNDVSAGDDFDSPAGYPQSSNELTPPVGRHNNNFYPSYPHSQMGGSSTMPSIHDAMDTMQGSAATLATPASSKLEDEEHRRNLFGDVPESKRRKFILVDDTQRGTRVRVRVMLDQVKMDDMPDAHLRINAVYPRSYFPRQMRSPPGSPRGRGNWDDEDDEGVEGRPSGKTLAPVSLMDGSEAKLPIPRMTKSRRNKEVALNELGYRMSWGQARTFNGRTLFLQKSLDAYRNKMRSTMMAGGSETVTIAPHFETRPGKRKWLERNKRARRSDSMG</sequence>
<comment type="subcellular location">
    <subcellularLocation>
        <location evidence="1">Membrane</location>
        <topology evidence="1">Single-pass membrane protein</topology>
    </subcellularLocation>
</comment>
<feature type="compositionally biased region" description="Polar residues" evidence="8">
    <location>
        <begin position="940"/>
        <end position="951"/>
    </location>
</feature>
<evidence type="ECO:0000256" key="7">
    <source>
        <dbReference type="ARBA" id="ARBA00023136"/>
    </source>
</evidence>
<dbReference type="STRING" id="1047168.A0A0F4GVL6"/>
<gene>
    <name evidence="11" type="ORF">TI39_contig291g00003</name>
</gene>
<dbReference type="PANTHER" id="PTHR22949">
    <property type="entry name" value="WHITE COLLAR 2 PROTEIN WC2"/>
    <property type="match status" value="1"/>
</dbReference>
<organism evidence="11 12">
    <name type="scientific">Zymoseptoria brevis</name>
    <dbReference type="NCBI Taxonomy" id="1047168"/>
    <lineage>
        <taxon>Eukaryota</taxon>
        <taxon>Fungi</taxon>
        <taxon>Dikarya</taxon>
        <taxon>Ascomycota</taxon>
        <taxon>Pezizomycotina</taxon>
        <taxon>Dothideomycetes</taxon>
        <taxon>Dothideomycetidae</taxon>
        <taxon>Mycosphaerellales</taxon>
        <taxon>Mycosphaerellaceae</taxon>
        <taxon>Zymoseptoria</taxon>
    </lineage>
</organism>
<evidence type="ECO:0000256" key="4">
    <source>
        <dbReference type="ARBA" id="ARBA00022963"/>
    </source>
</evidence>
<evidence type="ECO:0000256" key="6">
    <source>
        <dbReference type="ARBA" id="ARBA00023098"/>
    </source>
</evidence>
<feature type="compositionally biased region" description="Polar residues" evidence="8">
    <location>
        <begin position="664"/>
        <end position="678"/>
    </location>
</feature>
<evidence type="ECO:0000313" key="11">
    <source>
        <dbReference type="EMBL" id="KJY01427.1"/>
    </source>
</evidence>
<dbReference type="GO" id="GO:0016042">
    <property type="term" value="P:lipid catabolic process"/>
    <property type="evidence" value="ECO:0007669"/>
    <property type="project" value="UniProtKB-KW"/>
</dbReference>
<dbReference type="GO" id="GO:0016787">
    <property type="term" value="F:hydrolase activity"/>
    <property type="evidence" value="ECO:0007669"/>
    <property type="project" value="UniProtKB-KW"/>
</dbReference>
<dbReference type="Pfam" id="PF04083">
    <property type="entry name" value="Abhydro_lipase"/>
    <property type="match status" value="1"/>
</dbReference>
<feature type="compositionally biased region" description="Polar residues" evidence="8">
    <location>
        <begin position="1026"/>
        <end position="1046"/>
    </location>
</feature>
<feature type="region of interest" description="Disordered" evidence="8">
    <location>
        <begin position="509"/>
        <end position="821"/>
    </location>
</feature>
<feature type="region of interest" description="Disordered" evidence="8">
    <location>
        <begin position="927"/>
        <end position="1050"/>
    </location>
</feature>
<feature type="domain" description="DUF8032" evidence="10">
    <location>
        <begin position="829"/>
        <end position="923"/>
    </location>
</feature>
<evidence type="ECO:0000256" key="2">
    <source>
        <dbReference type="ARBA" id="ARBA00022692"/>
    </source>
</evidence>
<dbReference type="Pfam" id="PF26087">
    <property type="entry name" value="DUF8032"/>
    <property type="match status" value="1"/>
</dbReference>
<evidence type="ECO:0000256" key="1">
    <source>
        <dbReference type="ARBA" id="ARBA00004167"/>
    </source>
</evidence>
<keyword evidence="6" id="KW-0443">Lipid metabolism</keyword>
<evidence type="ECO:0000256" key="8">
    <source>
        <dbReference type="SAM" id="MobiDB-lite"/>
    </source>
</evidence>
<keyword evidence="4" id="KW-0442">Lipid degradation</keyword>
<evidence type="ECO:0000256" key="3">
    <source>
        <dbReference type="ARBA" id="ARBA00022801"/>
    </source>
</evidence>
<feature type="compositionally biased region" description="Acidic residues" evidence="8">
    <location>
        <begin position="509"/>
        <end position="519"/>
    </location>
</feature>
<keyword evidence="5" id="KW-1133">Transmembrane helix</keyword>
<feature type="compositionally biased region" description="Low complexity" evidence="8">
    <location>
        <begin position="581"/>
        <end position="608"/>
    </location>
</feature>
<dbReference type="InterPro" id="IPR006693">
    <property type="entry name" value="AB_hydrolase_lipase"/>
</dbReference>
<dbReference type="InterPro" id="IPR058345">
    <property type="entry name" value="DUF8032"/>
</dbReference>
<keyword evidence="12" id="KW-1185">Reference proteome</keyword>
<dbReference type="Proteomes" id="UP000033647">
    <property type="component" value="Unassembled WGS sequence"/>
</dbReference>
<evidence type="ECO:0000259" key="9">
    <source>
        <dbReference type="Pfam" id="PF04083"/>
    </source>
</evidence>
<keyword evidence="3" id="KW-0378">Hydrolase</keyword>
<keyword evidence="7" id="KW-0472">Membrane</keyword>
<comment type="caution">
    <text evidence="11">The sequence shown here is derived from an EMBL/GenBank/DDBJ whole genome shotgun (WGS) entry which is preliminary data.</text>
</comment>
<accession>A0A0F4GVL6</accession>
<evidence type="ECO:0000259" key="10">
    <source>
        <dbReference type="Pfam" id="PF26087"/>
    </source>
</evidence>
<feature type="region of interest" description="Disordered" evidence="8">
    <location>
        <begin position="1133"/>
        <end position="1169"/>
    </location>
</feature>
<dbReference type="GO" id="GO:0016020">
    <property type="term" value="C:membrane"/>
    <property type="evidence" value="ECO:0007669"/>
    <property type="project" value="UniProtKB-SubCell"/>
</dbReference>
<proteinExistence type="predicted"/>
<evidence type="ECO:0000256" key="5">
    <source>
        <dbReference type="ARBA" id="ARBA00022989"/>
    </source>
</evidence>
<feature type="domain" description="Partial AB-hydrolase lipase" evidence="9">
    <location>
        <begin position="83"/>
        <end position="149"/>
    </location>
</feature>
<feature type="compositionally biased region" description="Low complexity" evidence="8">
    <location>
        <begin position="725"/>
        <end position="745"/>
    </location>
</feature>
<name>A0A0F4GVL6_9PEZI</name>
<dbReference type="InterPro" id="IPR029058">
    <property type="entry name" value="AB_hydrolase_fold"/>
</dbReference>
<dbReference type="Gene3D" id="3.40.50.1820">
    <property type="entry name" value="alpha/beta hydrolase"/>
    <property type="match status" value="1"/>
</dbReference>
<reference evidence="11 12" key="1">
    <citation type="submission" date="2015-03" db="EMBL/GenBank/DDBJ databases">
        <title>RNA-seq based gene annotation and comparative genomics of four Zymoseptoria species reveal species-specific pathogenicity related genes and transposable element activity.</title>
        <authorList>
            <person name="Grandaubert J."/>
            <person name="Bhattacharyya A."/>
            <person name="Stukenbrock E.H."/>
        </authorList>
    </citation>
    <scope>NUCLEOTIDE SEQUENCE [LARGE SCALE GENOMIC DNA]</scope>
    <source>
        <strain evidence="11 12">Zb18110</strain>
    </source>
</reference>
<dbReference type="PANTHER" id="PTHR22949:SF0">
    <property type="entry name" value="RE27538P"/>
    <property type="match status" value="1"/>
</dbReference>
<feature type="compositionally biased region" description="Polar residues" evidence="8">
    <location>
        <begin position="783"/>
        <end position="793"/>
    </location>
</feature>
<dbReference type="AlphaFoldDB" id="A0A0F4GVL6"/>
<feature type="compositionally biased region" description="Pro residues" evidence="8">
    <location>
        <begin position="806"/>
        <end position="816"/>
    </location>
</feature>
<dbReference type="EMBL" id="LAFY01000283">
    <property type="protein sequence ID" value="KJY01427.1"/>
    <property type="molecule type" value="Genomic_DNA"/>
</dbReference>
<dbReference type="FunFam" id="3.40.50.1820:FF:000095">
    <property type="entry name" value="Triglyceride lipase-cholesterol esterase"/>
    <property type="match status" value="1"/>
</dbReference>
<keyword evidence="2" id="KW-0812">Transmembrane</keyword>
<protein>
    <submittedName>
        <fullName evidence="11">Uncharacterized protein</fullName>
    </submittedName>
</protein>
<dbReference type="OrthoDB" id="9974421at2759"/>
<evidence type="ECO:0000313" key="12">
    <source>
        <dbReference type="Proteomes" id="UP000033647"/>
    </source>
</evidence>